<sequence>MLPDMDDGVAVDAEWWRKAAQATIRRYCGWHVAPVIEETLHVTGRGGHVLLIPSKRIISVSKVVCDGADLTDEVDWDEGGIMRIDHGAAWPDRLRGVEVTLTHGWAPEEAPDVLMLRETIARRARSQPGVSSQSVNGASASYFTAGGAPLSVPLLDIEKKMLDPYRLNWGLLG</sequence>
<dbReference type="Proteomes" id="UP000233722">
    <property type="component" value="Unassembled WGS sequence"/>
</dbReference>
<evidence type="ECO:0000313" key="1">
    <source>
        <dbReference type="EMBL" id="PKU96209.1"/>
    </source>
</evidence>
<evidence type="ECO:0000313" key="2">
    <source>
        <dbReference type="Proteomes" id="UP000233722"/>
    </source>
</evidence>
<accession>A0A2N3QVM6</accession>
<dbReference type="AlphaFoldDB" id="A0A2N3QVM6"/>
<reference evidence="1 2" key="1">
    <citation type="submission" date="2017-10" db="EMBL/GenBank/DDBJ databases">
        <title>Bifidobacterium genomics.</title>
        <authorList>
            <person name="Lugli G.A."/>
            <person name="Milani C."/>
            <person name="Mancabelli L."/>
        </authorList>
    </citation>
    <scope>NUCLEOTIDE SEQUENCE [LARGE SCALE GENOMIC DNA]</scope>
    <source>
        <strain evidence="1 2">1747B</strain>
    </source>
</reference>
<protein>
    <recommendedName>
        <fullName evidence="3">Head-to-tail adaptor</fullName>
    </recommendedName>
</protein>
<name>A0A2N3QVM6_9BIFI</name>
<evidence type="ECO:0008006" key="3">
    <source>
        <dbReference type="Google" id="ProtNLM"/>
    </source>
</evidence>
<organism evidence="1 2">
    <name type="scientific">Bifidobacterium pseudolongum subsp. globosum</name>
    <dbReference type="NCBI Taxonomy" id="1690"/>
    <lineage>
        <taxon>Bacteria</taxon>
        <taxon>Bacillati</taxon>
        <taxon>Actinomycetota</taxon>
        <taxon>Actinomycetes</taxon>
        <taxon>Bifidobacteriales</taxon>
        <taxon>Bifidobacteriaceae</taxon>
        <taxon>Bifidobacterium</taxon>
    </lineage>
</organism>
<gene>
    <name evidence="1" type="ORF">CQR45_0331</name>
</gene>
<proteinExistence type="predicted"/>
<dbReference type="EMBL" id="PCHA01000014">
    <property type="protein sequence ID" value="PKU96209.1"/>
    <property type="molecule type" value="Genomic_DNA"/>
</dbReference>
<comment type="caution">
    <text evidence="1">The sequence shown here is derived from an EMBL/GenBank/DDBJ whole genome shotgun (WGS) entry which is preliminary data.</text>
</comment>